<protein>
    <submittedName>
        <fullName evidence="2">Uncharacterized protein</fullName>
    </submittedName>
</protein>
<keyword evidence="1" id="KW-1133">Transmembrane helix</keyword>
<dbReference type="Proteomes" id="UP001419268">
    <property type="component" value="Unassembled WGS sequence"/>
</dbReference>
<gene>
    <name evidence="2" type="ORF">Scep_002172</name>
</gene>
<dbReference type="EMBL" id="JBBNAG010000001">
    <property type="protein sequence ID" value="KAK9166981.1"/>
    <property type="molecule type" value="Genomic_DNA"/>
</dbReference>
<keyword evidence="3" id="KW-1185">Reference proteome</keyword>
<organism evidence="2 3">
    <name type="scientific">Stephania cephalantha</name>
    <dbReference type="NCBI Taxonomy" id="152367"/>
    <lineage>
        <taxon>Eukaryota</taxon>
        <taxon>Viridiplantae</taxon>
        <taxon>Streptophyta</taxon>
        <taxon>Embryophyta</taxon>
        <taxon>Tracheophyta</taxon>
        <taxon>Spermatophyta</taxon>
        <taxon>Magnoliopsida</taxon>
        <taxon>Ranunculales</taxon>
        <taxon>Menispermaceae</taxon>
        <taxon>Menispermoideae</taxon>
        <taxon>Cissampelideae</taxon>
        <taxon>Stephania</taxon>
    </lineage>
</organism>
<feature type="transmembrane region" description="Helical" evidence="1">
    <location>
        <begin position="21"/>
        <end position="38"/>
    </location>
</feature>
<proteinExistence type="predicted"/>
<sequence length="83" mass="9472">MEYKAIFAKSFSRDERRKLGYGAFIGCLILVFSFFTVFRPSLEQLLPISGHYCLEGDRVLNSSVNLQFRQFIKFGALSASIQP</sequence>
<accession>A0AAP0L9S7</accession>
<reference evidence="2 3" key="1">
    <citation type="submission" date="2024-01" db="EMBL/GenBank/DDBJ databases">
        <title>Genome assemblies of Stephania.</title>
        <authorList>
            <person name="Yang L."/>
        </authorList>
    </citation>
    <scope>NUCLEOTIDE SEQUENCE [LARGE SCALE GENOMIC DNA]</scope>
    <source>
        <strain evidence="2">JXDWG</strain>
        <tissue evidence="2">Leaf</tissue>
    </source>
</reference>
<evidence type="ECO:0000256" key="1">
    <source>
        <dbReference type="SAM" id="Phobius"/>
    </source>
</evidence>
<evidence type="ECO:0000313" key="3">
    <source>
        <dbReference type="Proteomes" id="UP001419268"/>
    </source>
</evidence>
<keyword evidence="1" id="KW-0472">Membrane</keyword>
<comment type="caution">
    <text evidence="2">The sequence shown here is derived from an EMBL/GenBank/DDBJ whole genome shotgun (WGS) entry which is preliminary data.</text>
</comment>
<evidence type="ECO:0000313" key="2">
    <source>
        <dbReference type="EMBL" id="KAK9166981.1"/>
    </source>
</evidence>
<dbReference type="AlphaFoldDB" id="A0AAP0L9S7"/>
<name>A0AAP0L9S7_9MAGN</name>
<keyword evidence="1" id="KW-0812">Transmembrane</keyword>